<dbReference type="AlphaFoldDB" id="A0A9D9N0G4"/>
<dbReference type="Gene3D" id="2.60.40.10">
    <property type="entry name" value="Immunoglobulins"/>
    <property type="match status" value="1"/>
</dbReference>
<dbReference type="Proteomes" id="UP000823617">
    <property type="component" value="Unassembled WGS sequence"/>
</dbReference>
<protein>
    <submittedName>
        <fullName evidence="1">BACON domain-containing protein</fullName>
    </submittedName>
</protein>
<evidence type="ECO:0000313" key="1">
    <source>
        <dbReference type="EMBL" id="MBO8455957.1"/>
    </source>
</evidence>
<proteinExistence type="predicted"/>
<reference evidence="1" key="2">
    <citation type="journal article" date="2021" name="PeerJ">
        <title>Extensive microbial diversity within the chicken gut microbiome revealed by metagenomics and culture.</title>
        <authorList>
            <person name="Gilroy R."/>
            <person name="Ravi A."/>
            <person name="Getino M."/>
            <person name="Pursley I."/>
            <person name="Horton D.L."/>
            <person name="Alikhan N.F."/>
            <person name="Baker D."/>
            <person name="Gharbi K."/>
            <person name="Hall N."/>
            <person name="Watson M."/>
            <person name="Adriaenssens E.M."/>
            <person name="Foster-Nyarko E."/>
            <person name="Jarju S."/>
            <person name="Secka A."/>
            <person name="Antonio M."/>
            <person name="Oren A."/>
            <person name="Chaudhuri R.R."/>
            <person name="La Ragione R."/>
            <person name="Hildebrand F."/>
            <person name="Pallen M.J."/>
        </authorList>
    </citation>
    <scope>NUCLEOTIDE SEQUENCE</scope>
    <source>
        <strain evidence="1">B1-3475</strain>
    </source>
</reference>
<dbReference type="InterPro" id="IPR013783">
    <property type="entry name" value="Ig-like_fold"/>
</dbReference>
<reference evidence="1" key="1">
    <citation type="submission" date="2020-10" db="EMBL/GenBank/DDBJ databases">
        <authorList>
            <person name="Gilroy R."/>
        </authorList>
    </citation>
    <scope>NUCLEOTIDE SEQUENCE</scope>
    <source>
        <strain evidence="1">B1-3475</strain>
    </source>
</reference>
<dbReference type="EMBL" id="JADIMK010000066">
    <property type="protein sequence ID" value="MBO8455957.1"/>
    <property type="molecule type" value="Genomic_DNA"/>
</dbReference>
<evidence type="ECO:0000313" key="2">
    <source>
        <dbReference type="Proteomes" id="UP000823617"/>
    </source>
</evidence>
<name>A0A9D9N0G4_9BACT</name>
<gene>
    <name evidence="1" type="ORF">IAC08_06090</name>
</gene>
<comment type="caution">
    <text evidence="1">The sequence shown here is derived from an EMBL/GenBank/DDBJ whole genome shotgun (WGS) entry which is preliminary data.</text>
</comment>
<organism evidence="1 2">
    <name type="scientific">Candidatus Cryptobacteroides intestinigallinarum</name>
    <dbReference type="NCBI Taxonomy" id="2840767"/>
    <lineage>
        <taxon>Bacteria</taxon>
        <taxon>Pseudomonadati</taxon>
        <taxon>Bacteroidota</taxon>
        <taxon>Bacteroidia</taxon>
        <taxon>Bacteroidales</taxon>
        <taxon>Candidatus Cryptobacteroides</taxon>
    </lineage>
</organism>
<sequence>MIALAAAFAGCDEEEQPAHYELAYIMDIENGRAWFSSEGGTQTFYAQEGEGFESVMINYYYYYYYDDDRGGYTDPDWCTVSVSGQDGVWRYTELTVTLAPNSSSEARSFEVELRRESDMALYRFEVVQSGVGE</sequence>
<accession>A0A9D9N0G4</accession>